<accession>A0A9X1Z897</accession>
<evidence type="ECO:0000256" key="2">
    <source>
        <dbReference type="ARBA" id="ARBA00023125"/>
    </source>
</evidence>
<dbReference type="InterPro" id="IPR011051">
    <property type="entry name" value="RmlC_Cupin_sf"/>
</dbReference>
<dbReference type="Proteomes" id="UP001139408">
    <property type="component" value="Unassembled WGS sequence"/>
</dbReference>
<dbReference type="SMART" id="SM00342">
    <property type="entry name" value="HTH_ARAC"/>
    <property type="match status" value="1"/>
</dbReference>
<dbReference type="AlphaFoldDB" id="A0A9X1Z897"/>
<dbReference type="PRINTS" id="PR00032">
    <property type="entry name" value="HTHARAC"/>
</dbReference>
<sequence length="262" mass="29757">MTAKLVESTSWHRHDILEWFFCRSGSGRLESEVGTIELHPGRTVLIAPGTSHRLAFQPGEDAELKILCMNSHDLATYISPAQRALLGRMRFSQVRYTDHDKSLSNVRELSDLIRDGAESISARDLALSWGAVGMLLAFDIETDDLADDYVWHRYSQKIQDIRDWIDTQLHESNSLEQVGREFGLSRTVLTREFRRHTGESFINYCNLRRVEVAATILSAGKGSITQVALDSGFTNLSHFYRQFKAVYGMTPAAFRRQSTKQV</sequence>
<keyword evidence="3" id="KW-0010">Activator</keyword>
<dbReference type="InterPro" id="IPR009057">
    <property type="entry name" value="Homeodomain-like_sf"/>
</dbReference>
<keyword evidence="2" id="KW-0238">DNA-binding</keyword>
<dbReference type="SUPFAM" id="SSF46689">
    <property type="entry name" value="Homeodomain-like"/>
    <property type="match status" value="2"/>
</dbReference>
<dbReference type="EMBL" id="JAKILJ010000080">
    <property type="protein sequence ID" value="MCL1107700.1"/>
    <property type="molecule type" value="Genomic_DNA"/>
</dbReference>
<name>A0A9X1Z897_9GAMM</name>
<keyword evidence="7" id="KW-1185">Reference proteome</keyword>
<dbReference type="InterPro" id="IPR003313">
    <property type="entry name" value="AraC-bd"/>
</dbReference>
<dbReference type="Gene3D" id="1.10.10.60">
    <property type="entry name" value="Homeodomain-like"/>
    <property type="match status" value="2"/>
</dbReference>
<dbReference type="InterPro" id="IPR014710">
    <property type="entry name" value="RmlC-like_jellyroll"/>
</dbReference>
<dbReference type="PANTHER" id="PTHR46796">
    <property type="entry name" value="HTH-TYPE TRANSCRIPTIONAL ACTIVATOR RHAS-RELATED"/>
    <property type="match status" value="1"/>
</dbReference>
<gene>
    <name evidence="6" type="ORF">L2749_21085</name>
</gene>
<dbReference type="InterPro" id="IPR050204">
    <property type="entry name" value="AraC_XylS_family_regulators"/>
</dbReference>
<dbReference type="GO" id="GO:0003700">
    <property type="term" value="F:DNA-binding transcription factor activity"/>
    <property type="evidence" value="ECO:0007669"/>
    <property type="project" value="InterPro"/>
</dbReference>
<organism evidence="6 7">
    <name type="scientific">Shewanella algicola</name>
    <dbReference type="NCBI Taxonomy" id="640633"/>
    <lineage>
        <taxon>Bacteria</taxon>
        <taxon>Pseudomonadati</taxon>
        <taxon>Pseudomonadota</taxon>
        <taxon>Gammaproteobacteria</taxon>
        <taxon>Alteromonadales</taxon>
        <taxon>Shewanellaceae</taxon>
        <taxon>Shewanella</taxon>
    </lineage>
</organism>
<dbReference type="InterPro" id="IPR018062">
    <property type="entry name" value="HTH_AraC-typ_CS"/>
</dbReference>
<evidence type="ECO:0000256" key="1">
    <source>
        <dbReference type="ARBA" id="ARBA00023015"/>
    </source>
</evidence>
<keyword evidence="4" id="KW-0804">Transcription</keyword>
<evidence type="ECO:0000313" key="6">
    <source>
        <dbReference type="EMBL" id="MCL1107700.1"/>
    </source>
</evidence>
<protein>
    <submittedName>
        <fullName evidence="6">AraC family transcriptional regulator</fullName>
    </submittedName>
</protein>
<dbReference type="InterPro" id="IPR020449">
    <property type="entry name" value="Tscrpt_reg_AraC-type_HTH"/>
</dbReference>
<keyword evidence="1" id="KW-0805">Transcription regulation</keyword>
<dbReference type="Pfam" id="PF12833">
    <property type="entry name" value="HTH_18"/>
    <property type="match status" value="1"/>
</dbReference>
<comment type="caution">
    <text evidence="6">The sequence shown here is derived from an EMBL/GenBank/DDBJ whole genome shotgun (WGS) entry which is preliminary data.</text>
</comment>
<dbReference type="PROSITE" id="PS01124">
    <property type="entry name" value="HTH_ARAC_FAMILY_2"/>
    <property type="match status" value="1"/>
</dbReference>
<evidence type="ECO:0000313" key="7">
    <source>
        <dbReference type="Proteomes" id="UP001139408"/>
    </source>
</evidence>
<dbReference type="InterPro" id="IPR018060">
    <property type="entry name" value="HTH_AraC"/>
</dbReference>
<dbReference type="GO" id="GO:0043565">
    <property type="term" value="F:sequence-specific DNA binding"/>
    <property type="evidence" value="ECO:0007669"/>
    <property type="project" value="InterPro"/>
</dbReference>
<evidence type="ECO:0000256" key="3">
    <source>
        <dbReference type="ARBA" id="ARBA00023159"/>
    </source>
</evidence>
<reference evidence="6" key="1">
    <citation type="submission" date="2022-01" db="EMBL/GenBank/DDBJ databases">
        <title>Whole genome-based taxonomy of the Shewanellaceae.</title>
        <authorList>
            <person name="Martin-Rodriguez A.J."/>
        </authorList>
    </citation>
    <scope>NUCLEOTIDE SEQUENCE</scope>
    <source>
        <strain evidence="6">DSM 23803</strain>
    </source>
</reference>
<proteinExistence type="predicted"/>
<dbReference type="RefSeq" id="WP_188927136.1">
    <property type="nucleotide sequence ID" value="NZ_BMQI01000082.1"/>
</dbReference>
<feature type="domain" description="HTH araC/xylS-type" evidence="5">
    <location>
        <begin position="159"/>
        <end position="257"/>
    </location>
</feature>
<evidence type="ECO:0000259" key="5">
    <source>
        <dbReference type="PROSITE" id="PS01124"/>
    </source>
</evidence>
<dbReference type="PROSITE" id="PS00041">
    <property type="entry name" value="HTH_ARAC_FAMILY_1"/>
    <property type="match status" value="1"/>
</dbReference>
<dbReference type="Pfam" id="PF02311">
    <property type="entry name" value="AraC_binding"/>
    <property type="match status" value="1"/>
</dbReference>
<evidence type="ECO:0000256" key="4">
    <source>
        <dbReference type="ARBA" id="ARBA00023163"/>
    </source>
</evidence>
<dbReference type="Gene3D" id="2.60.120.10">
    <property type="entry name" value="Jelly Rolls"/>
    <property type="match status" value="1"/>
</dbReference>
<dbReference type="SUPFAM" id="SSF51182">
    <property type="entry name" value="RmlC-like cupins"/>
    <property type="match status" value="1"/>
</dbReference>